<dbReference type="PATRIC" id="fig|270498.16.peg.2176"/>
<evidence type="ECO:0000256" key="3">
    <source>
        <dbReference type="ARBA" id="ARBA00012438"/>
    </source>
</evidence>
<dbReference type="CDD" id="cd00075">
    <property type="entry name" value="HATPase"/>
    <property type="match status" value="1"/>
</dbReference>
<dbReference type="SUPFAM" id="SSF158472">
    <property type="entry name" value="HAMP domain-like"/>
    <property type="match status" value="1"/>
</dbReference>
<reference evidence="17 18" key="1">
    <citation type="submission" date="2015-04" db="EMBL/GenBank/DDBJ databases">
        <title>Draft genome sequence of bacteremic isolate Catabacter hongkongensis type strain HKU16T.</title>
        <authorList>
            <person name="Lau S.K."/>
            <person name="Teng J.L."/>
            <person name="Huang Y."/>
            <person name="Curreem S.O."/>
            <person name="Tsui S.K."/>
            <person name="Woo P.C."/>
        </authorList>
    </citation>
    <scope>NUCLEOTIDE SEQUENCE [LARGE SCALE GENOMIC DNA]</scope>
    <source>
        <strain evidence="17 18">HKU16</strain>
    </source>
</reference>
<dbReference type="InterPro" id="IPR004358">
    <property type="entry name" value="Sig_transdc_His_kin-like_C"/>
</dbReference>
<dbReference type="Gene3D" id="3.30.565.10">
    <property type="entry name" value="Histidine kinase-like ATPase, C-terminal domain"/>
    <property type="match status" value="1"/>
</dbReference>
<keyword evidence="8" id="KW-0547">Nucleotide-binding</keyword>
<evidence type="ECO:0000256" key="9">
    <source>
        <dbReference type="ARBA" id="ARBA00022777"/>
    </source>
</evidence>
<dbReference type="CDD" id="cd00082">
    <property type="entry name" value="HisKA"/>
    <property type="match status" value="1"/>
</dbReference>
<evidence type="ECO:0000256" key="6">
    <source>
        <dbReference type="ARBA" id="ARBA00022679"/>
    </source>
</evidence>
<comment type="subcellular location">
    <subcellularLocation>
        <location evidence="2">Cell membrane</location>
        <topology evidence="2">Multi-pass membrane protein</topology>
    </subcellularLocation>
</comment>
<dbReference type="Gene3D" id="1.10.287.130">
    <property type="match status" value="1"/>
</dbReference>
<comment type="caution">
    <text evidence="17">The sequence shown here is derived from an EMBL/GenBank/DDBJ whole genome shotgun (WGS) entry which is preliminary data.</text>
</comment>
<dbReference type="OrthoDB" id="9786919at2"/>
<keyword evidence="9" id="KW-0418">Kinase</keyword>
<dbReference type="Proteomes" id="UP000034076">
    <property type="component" value="Unassembled WGS sequence"/>
</dbReference>
<dbReference type="SMART" id="SM00304">
    <property type="entry name" value="HAMP"/>
    <property type="match status" value="1"/>
</dbReference>
<feature type="domain" description="HAMP" evidence="16">
    <location>
        <begin position="185"/>
        <end position="237"/>
    </location>
</feature>
<evidence type="ECO:0000256" key="8">
    <source>
        <dbReference type="ARBA" id="ARBA00022741"/>
    </source>
</evidence>
<evidence type="ECO:0000256" key="13">
    <source>
        <dbReference type="ARBA" id="ARBA00023136"/>
    </source>
</evidence>
<keyword evidence="5" id="KW-0597">Phosphoprotein</keyword>
<evidence type="ECO:0000256" key="10">
    <source>
        <dbReference type="ARBA" id="ARBA00022840"/>
    </source>
</evidence>
<dbReference type="GO" id="GO:0005886">
    <property type="term" value="C:plasma membrane"/>
    <property type="evidence" value="ECO:0007669"/>
    <property type="project" value="UniProtKB-SubCell"/>
</dbReference>
<feature type="transmembrane region" description="Helical" evidence="14">
    <location>
        <begin position="168"/>
        <end position="187"/>
    </location>
</feature>
<accession>A0A0M2NCY5</accession>
<keyword evidence="7 14" id="KW-0812">Transmembrane</keyword>
<evidence type="ECO:0000259" key="16">
    <source>
        <dbReference type="PROSITE" id="PS50885"/>
    </source>
</evidence>
<dbReference type="InterPro" id="IPR003594">
    <property type="entry name" value="HATPase_dom"/>
</dbReference>
<dbReference type="GO" id="GO:0005524">
    <property type="term" value="F:ATP binding"/>
    <property type="evidence" value="ECO:0007669"/>
    <property type="project" value="UniProtKB-KW"/>
</dbReference>
<keyword evidence="6 17" id="KW-0808">Transferase</keyword>
<dbReference type="Pfam" id="PF02518">
    <property type="entry name" value="HATPase_c"/>
    <property type="match status" value="1"/>
</dbReference>
<dbReference type="Pfam" id="PF00672">
    <property type="entry name" value="HAMP"/>
    <property type="match status" value="1"/>
</dbReference>
<dbReference type="PANTHER" id="PTHR45528">
    <property type="entry name" value="SENSOR HISTIDINE KINASE CPXA"/>
    <property type="match status" value="1"/>
</dbReference>
<proteinExistence type="predicted"/>
<name>A0A0M2NCY5_9FIRM</name>
<dbReference type="GO" id="GO:0000155">
    <property type="term" value="F:phosphorelay sensor kinase activity"/>
    <property type="evidence" value="ECO:0007669"/>
    <property type="project" value="InterPro"/>
</dbReference>
<evidence type="ECO:0000313" key="17">
    <source>
        <dbReference type="EMBL" id="KKI50364.1"/>
    </source>
</evidence>
<evidence type="ECO:0000256" key="11">
    <source>
        <dbReference type="ARBA" id="ARBA00022989"/>
    </source>
</evidence>
<dbReference type="InterPro" id="IPR050398">
    <property type="entry name" value="HssS/ArlS-like"/>
</dbReference>
<evidence type="ECO:0000259" key="15">
    <source>
        <dbReference type="PROSITE" id="PS50109"/>
    </source>
</evidence>
<dbReference type="InterPro" id="IPR005467">
    <property type="entry name" value="His_kinase_dom"/>
</dbReference>
<dbReference type="EMBL" id="LAYJ01000112">
    <property type="protein sequence ID" value="KKI50364.1"/>
    <property type="molecule type" value="Genomic_DNA"/>
</dbReference>
<dbReference type="SUPFAM" id="SSF55874">
    <property type="entry name" value="ATPase domain of HSP90 chaperone/DNA topoisomerase II/histidine kinase"/>
    <property type="match status" value="1"/>
</dbReference>
<evidence type="ECO:0000256" key="1">
    <source>
        <dbReference type="ARBA" id="ARBA00000085"/>
    </source>
</evidence>
<gene>
    <name evidence="17" type="ORF">CHK_2427</name>
</gene>
<keyword evidence="18" id="KW-1185">Reference proteome</keyword>
<evidence type="ECO:0000256" key="14">
    <source>
        <dbReference type="SAM" id="Phobius"/>
    </source>
</evidence>
<dbReference type="EC" id="2.7.13.3" evidence="3"/>
<dbReference type="CDD" id="cd06225">
    <property type="entry name" value="HAMP"/>
    <property type="match status" value="1"/>
</dbReference>
<sequence>MKFAWKVFLSTIIMIAVAFAVGGYILITSSFETSLERETDRALEENLLMKLAYESASTSYVSGGSRLTDEAVTNIAAQLGDGDRRGLALVSEEGNIIFSNAGRKPDQELITDTDGARAYRISESGGNYRITVSCRTDAGGRTVYIETTRNISKIFTEREKQFEIYTRLNIIILVVSSLVMLVVSMLLTRPLRRLSATTRRIAEGNYNERMKVTGNDEIGEFTRDFNLMTDALEDKIYALENTARQREDFVASFAHELKTPLTSIIGYADMLRSKQMEPEEMFVSANYIFNEGKRLEALSLKLLELMVLNRQDFERRRVNPRLLIEEIAGLMQPVMEKNQMTLRAAAQNSIVLIEPDLFKTLLVNLIDNARKASQEGGVIELLGKIDGRDYVFCVKDHGRGIPPEEIRKITEAFYMVDKSRARAQNGAGLGLALGDKIARMHGSRLEFRSIVGTGTIVCVRVRRARRQKRV</sequence>
<evidence type="ECO:0000256" key="12">
    <source>
        <dbReference type="ARBA" id="ARBA00023012"/>
    </source>
</evidence>
<organism evidence="17 18">
    <name type="scientific">Christensenella hongkongensis</name>
    <dbReference type="NCBI Taxonomy" id="270498"/>
    <lineage>
        <taxon>Bacteria</taxon>
        <taxon>Bacillati</taxon>
        <taxon>Bacillota</taxon>
        <taxon>Clostridia</taxon>
        <taxon>Christensenellales</taxon>
        <taxon>Christensenellaceae</taxon>
        <taxon>Christensenella</taxon>
    </lineage>
</organism>
<dbReference type="PANTHER" id="PTHR45528:SF1">
    <property type="entry name" value="SENSOR HISTIDINE KINASE CPXA"/>
    <property type="match status" value="1"/>
</dbReference>
<dbReference type="AlphaFoldDB" id="A0A0M2NCY5"/>
<keyword evidence="10" id="KW-0067">ATP-binding</keyword>
<keyword evidence="4" id="KW-1003">Cell membrane</keyword>
<dbReference type="InterPro" id="IPR003661">
    <property type="entry name" value="HisK_dim/P_dom"/>
</dbReference>
<keyword evidence="13 14" id="KW-0472">Membrane</keyword>
<evidence type="ECO:0000256" key="5">
    <source>
        <dbReference type="ARBA" id="ARBA00022553"/>
    </source>
</evidence>
<dbReference type="STRING" id="270498.CHK_2427"/>
<dbReference type="InterPro" id="IPR036097">
    <property type="entry name" value="HisK_dim/P_sf"/>
</dbReference>
<feature type="transmembrane region" description="Helical" evidence="14">
    <location>
        <begin position="6"/>
        <end position="27"/>
    </location>
</feature>
<feature type="domain" description="Histidine kinase" evidence="15">
    <location>
        <begin position="252"/>
        <end position="465"/>
    </location>
</feature>
<evidence type="ECO:0000256" key="7">
    <source>
        <dbReference type="ARBA" id="ARBA00022692"/>
    </source>
</evidence>
<comment type="catalytic activity">
    <reaction evidence="1">
        <text>ATP + protein L-histidine = ADP + protein N-phospho-L-histidine.</text>
        <dbReference type="EC" id="2.7.13.3"/>
    </reaction>
</comment>
<dbReference type="SMART" id="SM00388">
    <property type="entry name" value="HisKA"/>
    <property type="match status" value="1"/>
</dbReference>
<dbReference type="PROSITE" id="PS50885">
    <property type="entry name" value="HAMP"/>
    <property type="match status" value="1"/>
</dbReference>
<dbReference type="SUPFAM" id="SSF47384">
    <property type="entry name" value="Homodimeric domain of signal transducing histidine kinase"/>
    <property type="match status" value="1"/>
</dbReference>
<dbReference type="Pfam" id="PF00512">
    <property type="entry name" value="HisKA"/>
    <property type="match status" value="1"/>
</dbReference>
<protein>
    <recommendedName>
        <fullName evidence="3">histidine kinase</fullName>
        <ecNumber evidence="3">2.7.13.3</ecNumber>
    </recommendedName>
</protein>
<dbReference type="PRINTS" id="PR00344">
    <property type="entry name" value="BCTRLSENSOR"/>
</dbReference>
<evidence type="ECO:0000256" key="4">
    <source>
        <dbReference type="ARBA" id="ARBA00022475"/>
    </source>
</evidence>
<dbReference type="RefSeq" id="WP_046444213.1">
    <property type="nucleotide sequence ID" value="NZ_LAYJ01000112.1"/>
</dbReference>
<dbReference type="InterPro" id="IPR036890">
    <property type="entry name" value="HATPase_C_sf"/>
</dbReference>
<evidence type="ECO:0000256" key="2">
    <source>
        <dbReference type="ARBA" id="ARBA00004651"/>
    </source>
</evidence>
<dbReference type="SMART" id="SM00387">
    <property type="entry name" value="HATPase_c"/>
    <property type="match status" value="1"/>
</dbReference>
<dbReference type="PROSITE" id="PS50109">
    <property type="entry name" value="HIS_KIN"/>
    <property type="match status" value="1"/>
</dbReference>
<evidence type="ECO:0000313" key="18">
    <source>
        <dbReference type="Proteomes" id="UP000034076"/>
    </source>
</evidence>
<keyword evidence="11 14" id="KW-1133">Transmembrane helix</keyword>
<keyword evidence="12" id="KW-0902">Two-component regulatory system</keyword>
<dbReference type="InterPro" id="IPR003660">
    <property type="entry name" value="HAMP_dom"/>
</dbReference>
<dbReference type="Gene3D" id="6.10.340.10">
    <property type="match status" value="1"/>
</dbReference>